<dbReference type="AlphaFoldDB" id="A0A0F9JHA9"/>
<comment type="caution">
    <text evidence="1">The sequence shown here is derived from an EMBL/GenBank/DDBJ whole genome shotgun (WGS) entry which is preliminary data.</text>
</comment>
<protein>
    <submittedName>
        <fullName evidence="1">Uncharacterized protein</fullName>
    </submittedName>
</protein>
<proteinExistence type="predicted"/>
<gene>
    <name evidence="1" type="ORF">LCGC14_1528630</name>
</gene>
<reference evidence="1" key="1">
    <citation type="journal article" date="2015" name="Nature">
        <title>Complex archaea that bridge the gap between prokaryotes and eukaryotes.</title>
        <authorList>
            <person name="Spang A."/>
            <person name="Saw J.H."/>
            <person name="Jorgensen S.L."/>
            <person name="Zaremba-Niedzwiedzka K."/>
            <person name="Martijn J."/>
            <person name="Lind A.E."/>
            <person name="van Eijk R."/>
            <person name="Schleper C."/>
            <person name="Guy L."/>
            <person name="Ettema T.J."/>
        </authorList>
    </citation>
    <scope>NUCLEOTIDE SEQUENCE</scope>
</reference>
<organism evidence="1">
    <name type="scientific">marine sediment metagenome</name>
    <dbReference type="NCBI Taxonomy" id="412755"/>
    <lineage>
        <taxon>unclassified sequences</taxon>
        <taxon>metagenomes</taxon>
        <taxon>ecological metagenomes</taxon>
    </lineage>
</organism>
<accession>A0A0F9JHA9</accession>
<name>A0A0F9JHA9_9ZZZZ</name>
<dbReference type="EMBL" id="LAZR01011426">
    <property type="protein sequence ID" value="KKM61746.1"/>
    <property type="molecule type" value="Genomic_DNA"/>
</dbReference>
<evidence type="ECO:0000313" key="1">
    <source>
        <dbReference type="EMBL" id="KKM61746.1"/>
    </source>
</evidence>
<sequence length="95" mass="11448">MSSKSHNKNYKNVLRRAKDINDENSFDLSKLMIPFSKINSKERIEYIYLGHEKIPFNVRHPTYQILFRNEFVEAIRNINKRINFINGYTRFSTSF</sequence>